<sequence>YNQKRTFRRTSYLLTRVLSNMGVPSATPVLDRFSSPVGAEEQRYLDGLYLETPEDFDDPYRFFRW</sequence>
<comment type="caution">
    <text evidence="1">The sequence shown here is derived from an EMBL/GenBank/DDBJ whole genome shotgun (WGS) entry which is preliminary data.</text>
</comment>
<accession>X0REW2</accession>
<protein>
    <submittedName>
        <fullName evidence="1">Uncharacterized protein</fullName>
    </submittedName>
</protein>
<dbReference type="AlphaFoldDB" id="X0REW2"/>
<name>X0REW2_9ZZZZ</name>
<feature type="non-terminal residue" evidence="1">
    <location>
        <position position="1"/>
    </location>
</feature>
<evidence type="ECO:0000313" key="1">
    <source>
        <dbReference type="EMBL" id="GAF67303.1"/>
    </source>
</evidence>
<proteinExistence type="predicted"/>
<dbReference type="EMBL" id="BARS01007528">
    <property type="protein sequence ID" value="GAF67303.1"/>
    <property type="molecule type" value="Genomic_DNA"/>
</dbReference>
<gene>
    <name evidence="1" type="ORF">S01H1_14466</name>
</gene>
<reference evidence="1" key="1">
    <citation type="journal article" date="2014" name="Front. Microbiol.">
        <title>High frequency of phylogenetically diverse reductive dehalogenase-homologous genes in deep subseafloor sedimentary metagenomes.</title>
        <authorList>
            <person name="Kawai M."/>
            <person name="Futagami T."/>
            <person name="Toyoda A."/>
            <person name="Takaki Y."/>
            <person name="Nishi S."/>
            <person name="Hori S."/>
            <person name="Arai W."/>
            <person name="Tsubouchi T."/>
            <person name="Morono Y."/>
            <person name="Uchiyama I."/>
            <person name="Ito T."/>
            <person name="Fujiyama A."/>
            <person name="Inagaki F."/>
            <person name="Takami H."/>
        </authorList>
    </citation>
    <scope>NUCLEOTIDE SEQUENCE</scope>
    <source>
        <strain evidence="1">Expedition CK06-06</strain>
    </source>
</reference>
<organism evidence="1">
    <name type="scientific">marine sediment metagenome</name>
    <dbReference type="NCBI Taxonomy" id="412755"/>
    <lineage>
        <taxon>unclassified sequences</taxon>
        <taxon>metagenomes</taxon>
        <taxon>ecological metagenomes</taxon>
    </lineage>
</organism>